<dbReference type="AlphaFoldDB" id="A0A7X6N0H1"/>
<keyword evidence="1" id="KW-1133">Transmembrane helix</keyword>
<sequence>MFNILKAIFKLVATLTLVISGIFIGGTIFTAKKIDDAGDKLQETIHD</sequence>
<accession>A0A7X6N0H1</accession>
<keyword evidence="1" id="KW-0812">Transmembrane</keyword>
<keyword evidence="1" id="KW-0472">Membrane</keyword>
<name>A0A7X6N0H1_9LACO</name>
<reference evidence="2 3" key="1">
    <citation type="submission" date="2020-04" db="EMBL/GenBank/DDBJ databases">
        <title>MicrobeNet Type strains.</title>
        <authorList>
            <person name="Nicholson A.C."/>
        </authorList>
    </citation>
    <scope>NUCLEOTIDE SEQUENCE [LARGE SCALE GENOMIC DNA]</scope>
    <source>
        <strain evidence="2 3">CCUG 61472</strain>
    </source>
</reference>
<comment type="caution">
    <text evidence="2">The sequence shown here is derived from an EMBL/GenBank/DDBJ whole genome shotgun (WGS) entry which is preliminary data.</text>
</comment>
<gene>
    <name evidence="2" type="ORF">HF964_01675</name>
</gene>
<dbReference type="EMBL" id="JAAXPN010000001">
    <property type="protein sequence ID" value="NKZ23518.1"/>
    <property type="molecule type" value="Genomic_DNA"/>
</dbReference>
<evidence type="ECO:0000313" key="2">
    <source>
        <dbReference type="EMBL" id="NKZ23518.1"/>
    </source>
</evidence>
<protein>
    <submittedName>
        <fullName evidence="2">Uncharacterized protein</fullName>
    </submittedName>
</protein>
<proteinExistence type="predicted"/>
<evidence type="ECO:0000256" key="1">
    <source>
        <dbReference type="SAM" id="Phobius"/>
    </source>
</evidence>
<keyword evidence="3" id="KW-1185">Reference proteome</keyword>
<dbReference type="Proteomes" id="UP000549765">
    <property type="component" value="Unassembled WGS sequence"/>
</dbReference>
<evidence type="ECO:0000313" key="3">
    <source>
        <dbReference type="Proteomes" id="UP000549765"/>
    </source>
</evidence>
<organism evidence="2 3">
    <name type="scientific">Periweissella fabalis</name>
    <dbReference type="NCBI Taxonomy" id="1070421"/>
    <lineage>
        <taxon>Bacteria</taxon>
        <taxon>Bacillati</taxon>
        <taxon>Bacillota</taxon>
        <taxon>Bacilli</taxon>
        <taxon>Lactobacillales</taxon>
        <taxon>Lactobacillaceae</taxon>
        <taxon>Periweissella</taxon>
    </lineage>
</organism>
<dbReference type="RefSeq" id="WP_168721004.1">
    <property type="nucleotide sequence ID" value="NZ_JAAXPN010000001.1"/>
</dbReference>
<feature type="transmembrane region" description="Helical" evidence="1">
    <location>
        <begin position="7"/>
        <end position="31"/>
    </location>
</feature>